<dbReference type="PANTHER" id="PTHR43513:SF3">
    <property type="entry name" value="DIHYDROOROTATE DEHYDROGENASE B (NAD(+)), ELECTRON TRANSFER SUBUNIT-RELATED"/>
    <property type="match status" value="1"/>
</dbReference>
<organism evidence="2 3">
    <name type="scientific">Chloroflexus aurantiacus (strain ATCC 29366 / DSM 635 / J-10-fl)</name>
    <dbReference type="NCBI Taxonomy" id="324602"/>
    <lineage>
        <taxon>Bacteria</taxon>
        <taxon>Bacillati</taxon>
        <taxon>Chloroflexota</taxon>
        <taxon>Chloroflexia</taxon>
        <taxon>Chloroflexales</taxon>
        <taxon>Chloroflexineae</taxon>
        <taxon>Chloroflexaceae</taxon>
        <taxon>Chloroflexus</taxon>
    </lineage>
</organism>
<dbReference type="PANTHER" id="PTHR43513">
    <property type="entry name" value="DIHYDROOROTATE DEHYDROGENASE B (NAD(+)), ELECTRON TRANSFER SUBUNIT"/>
    <property type="match status" value="1"/>
</dbReference>
<dbReference type="RefSeq" id="WP_012258197.1">
    <property type="nucleotide sequence ID" value="NC_010175.1"/>
</dbReference>
<sequence length="258" mass="27917">MHLYHTATIHTYRQFEQLIWLSVKAASLARHAQPGQVALVRHSQPGLDPLLWTTLFLAGADPATGTVEFLIDPRDPAVIWLSDLSPGTALDLCVPGGKHFSLKPTTQTLLLAGTGAALPALLFLARQQAGRQNIALFMAGDTGFLPPPFLLPPTVEIQISQAGEATLFDLLTSSPQSPLRWADQIGLALPPTMLALAANVIRSTRLRWQPGLAQVVVAGSLPCGIGVCRACQIETRHGWQRRCVEGPVFDLYDLRLSL</sequence>
<evidence type="ECO:0000313" key="2">
    <source>
        <dbReference type="EMBL" id="ABY35543.1"/>
    </source>
</evidence>
<dbReference type="PATRIC" id="fig|324602.8.peg.2643"/>
<dbReference type="KEGG" id="cau:Caur_2334"/>
<feature type="domain" description="Dihydroorotate dehydrogenase electron transfer subunit iron-sulphur cluster binding" evidence="1">
    <location>
        <begin position="223"/>
        <end position="253"/>
    </location>
</feature>
<dbReference type="Proteomes" id="UP000002008">
    <property type="component" value="Chromosome"/>
</dbReference>
<dbReference type="InterPro" id="IPR019480">
    <property type="entry name" value="Dihydroorotate_DH_Fe-S-bd"/>
</dbReference>
<dbReference type="CDD" id="cd06192">
    <property type="entry name" value="DHOD_e_trans_like"/>
    <property type="match status" value="1"/>
</dbReference>
<evidence type="ECO:0000259" key="1">
    <source>
        <dbReference type="Pfam" id="PF10418"/>
    </source>
</evidence>
<gene>
    <name evidence="2" type="ordered locus">Caur_2334</name>
</gene>
<dbReference type="HOGENOM" id="CLU_1076437_0_0_0"/>
<dbReference type="Pfam" id="PF10418">
    <property type="entry name" value="DHODB_Fe-S_bind"/>
    <property type="match status" value="1"/>
</dbReference>
<dbReference type="STRING" id="324602.Caur_2334"/>
<dbReference type="EMBL" id="CP000909">
    <property type="protein sequence ID" value="ABY35543.1"/>
    <property type="molecule type" value="Genomic_DNA"/>
</dbReference>
<dbReference type="AlphaFoldDB" id="A9WGL1"/>
<name>A9WGL1_CHLAA</name>
<dbReference type="Gene3D" id="2.10.240.10">
    <property type="entry name" value="Dihydroorotate dehydrogenase, electron transfer subunit"/>
    <property type="match status" value="1"/>
</dbReference>
<dbReference type="InterPro" id="IPR037117">
    <property type="entry name" value="Dihydroorotate_DH_ele_sf"/>
</dbReference>
<evidence type="ECO:0000313" key="3">
    <source>
        <dbReference type="Proteomes" id="UP000002008"/>
    </source>
</evidence>
<dbReference type="eggNOG" id="COG0543">
    <property type="taxonomic scope" value="Bacteria"/>
</dbReference>
<dbReference type="Gene3D" id="2.40.30.10">
    <property type="entry name" value="Translation factors"/>
    <property type="match status" value="1"/>
</dbReference>
<dbReference type="InterPro" id="IPR050353">
    <property type="entry name" value="PyrK_electron_transfer"/>
</dbReference>
<proteinExistence type="predicted"/>
<keyword evidence="3" id="KW-1185">Reference proteome</keyword>
<accession>A9WGL1</accession>
<reference evidence="3" key="1">
    <citation type="journal article" date="2011" name="BMC Genomics">
        <title>Complete genome sequence of the filamentous anoxygenic phototrophic bacterium Chloroflexus aurantiacus.</title>
        <authorList>
            <person name="Tang K.H."/>
            <person name="Barry K."/>
            <person name="Chertkov O."/>
            <person name="Dalin E."/>
            <person name="Han C.S."/>
            <person name="Hauser L.J."/>
            <person name="Honchak B.M."/>
            <person name="Karbach L.E."/>
            <person name="Land M.L."/>
            <person name="Lapidus A."/>
            <person name="Larimer F.W."/>
            <person name="Mikhailova N."/>
            <person name="Pitluck S."/>
            <person name="Pierson B.K."/>
            <person name="Blankenship R.E."/>
        </authorList>
    </citation>
    <scope>NUCLEOTIDE SEQUENCE [LARGE SCALE GENOMIC DNA]</scope>
    <source>
        <strain evidence="3">ATCC 29366 / DSM 635 / J-10-fl</strain>
    </source>
</reference>
<dbReference type="InParanoid" id="A9WGL1"/>
<dbReference type="EnsemblBacteria" id="ABY35543">
    <property type="protein sequence ID" value="ABY35543"/>
    <property type="gene ID" value="Caur_2334"/>
</dbReference>
<protein>
    <recommendedName>
        <fullName evidence="1">Dihydroorotate dehydrogenase electron transfer subunit iron-sulphur cluster binding domain-containing protein</fullName>
    </recommendedName>
</protein>